<feature type="transmembrane region" description="Helical" evidence="3">
    <location>
        <begin position="33"/>
        <end position="53"/>
    </location>
</feature>
<evidence type="ECO:0000259" key="6">
    <source>
        <dbReference type="PROSITE" id="PS50883"/>
    </source>
</evidence>
<feature type="transmembrane region" description="Helical" evidence="3">
    <location>
        <begin position="231"/>
        <end position="251"/>
    </location>
</feature>
<dbReference type="InterPro" id="IPR033425">
    <property type="entry name" value="MASE3"/>
</dbReference>
<feature type="transmembrane region" description="Helical" evidence="3">
    <location>
        <begin position="135"/>
        <end position="152"/>
    </location>
</feature>
<keyword evidence="3" id="KW-0812">Transmembrane</keyword>
<feature type="region of interest" description="Disordered" evidence="2">
    <location>
        <begin position="1"/>
        <end position="27"/>
    </location>
</feature>
<dbReference type="Pfam" id="PF13426">
    <property type="entry name" value="PAS_9"/>
    <property type="match status" value="1"/>
</dbReference>
<comment type="cofactor">
    <cofactor evidence="1">
        <name>Mg(2+)</name>
        <dbReference type="ChEBI" id="CHEBI:18420"/>
    </cofactor>
</comment>
<dbReference type="InterPro" id="IPR029787">
    <property type="entry name" value="Nucleotide_cyclase"/>
</dbReference>
<feature type="transmembrane region" description="Helical" evidence="3">
    <location>
        <begin position="97"/>
        <end position="115"/>
    </location>
</feature>
<dbReference type="PROSITE" id="PS50112">
    <property type="entry name" value="PAS"/>
    <property type="match status" value="2"/>
</dbReference>
<dbReference type="SUPFAM" id="SSF141868">
    <property type="entry name" value="EAL domain-like"/>
    <property type="match status" value="1"/>
</dbReference>
<feature type="domain" description="PAS" evidence="4">
    <location>
        <begin position="299"/>
        <end position="369"/>
    </location>
</feature>
<dbReference type="PROSITE" id="PS50887">
    <property type="entry name" value="GGDEF"/>
    <property type="match status" value="1"/>
</dbReference>
<accession>A0A317N1E2</accession>
<evidence type="ECO:0000256" key="3">
    <source>
        <dbReference type="SAM" id="Phobius"/>
    </source>
</evidence>
<dbReference type="InterPro" id="IPR013655">
    <property type="entry name" value="PAS_fold_3"/>
</dbReference>
<feature type="transmembrane region" description="Helical" evidence="3">
    <location>
        <begin position="164"/>
        <end position="183"/>
    </location>
</feature>
<feature type="domain" description="PAC" evidence="5">
    <location>
        <begin position="494"/>
        <end position="546"/>
    </location>
</feature>
<dbReference type="Proteomes" id="UP000246569">
    <property type="component" value="Unassembled WGS sequence"/>
</dbReference>
<feature type="domain" description="PAS" evidence="4">
    <location>
        <begin position="421"/>
        <end position="478"/>
    </location>
</feature>
<evidence type="ECO:0000313" key="8">
    <source>
        <dbReference type="EMBL" id="PWV63103.1"/>
    </source>
</evidence>
<dbReference type="SMART" id="SM00267">
    <property type="entry name" value="GGDEF"/>
    <property type="match status" value="1"/>
</dbReference>
<dbReference type="Gene3D" id="3.30.70.270">
    <property type="match status" value="1"/>
</dbReference>
<protein>
    <submittedName>
        <fullName evidence="8">PAS domain S-box-containing protein/diguanylate cyclase (GGDEF)-like protein</fullName>
    </submittedName>
</protein>
<dbReference type="EMBL" id="QGTJ01000003">
    <property type="protein sequence ID" value="PWV63103.1"/>
    <property type="molecule type" value="Genomic_DNA"/>
</dbReference>
<dbReference type="InterPro" id="IPR001610">
    <property type="entry name" value="PAC"/>
</dbReference>
<dbReference type="NCBIfam" id="TIGR00254">
    <property type="entry name" value="GGDEF"/>
    <property type="match status" value="1"/>
</dbReference>
<gene>
    <name evidence="8" type="ORF">C7443_10327</name>
</gene>
<dbReference type="CDD" id="cd01949">
    <property type="entry name" value="GGDEF"/>
    <property type="match status" value="1"/>
</dbReference>
<dbReference type="GO" id="GO:0003824">
    <property type="term" value="F:catalytic activity"/>
    <property type="evidence" value="ECO:0007669"/>
    <property type="project" value="UniProtKB-ARBA"/>
</dbReference>
<dbReference type="InterPro" id="IPR000700">
    <property type="entry name" value="PAS-assoc_C"/>
</dbReference>
<dbReference type="Pfam" id="PF00990">
    <property type="entry name" value="GGDEF"/>
    <property type="match status" value="1"/>
</dbReference>
<dbReference type="InterPro" id="IPR035965">
    <property type="entry name" value="PAS-like_dom_sf"/>
</dbReference>
<feature type="domain" description="PAC" evidence="5">
    <location>
        <begin position="372"/>
        <end position="424"/>
    </location>
</feature>
<evidence type="ECO:0000256" key="2">
    <source>
        <dbReference type="SAM" id="MobiDB-lite"/>
    </source>
</evidence>
<dbReference type="SMART" id="SM00086">
    <property type="entry name" value="PAC"/>
    <property type="match status" value="2"/>
</dbReference>
<organism evidence="8 9">
    <name type="scientific">Plasticicumulans acidivorans</name>
    <dbReference type="NCBI Taxonomy" id="886464"/>
    <lineage>
        <taxon>Bacteria</taxon>
        <taxon>Pseudomonadati</taxon>
        <taxon>Pseudomonadota</taxon>
        <taxon>Gammaproteobacteria</taxon>
        <taxon>Candidatus Competibacteraceae</taxon>
        <taxon>Plasticicumulans</taxon>
    </lineage>
</organism>
<evidence type="ECO:0000256" key="1">
    <source>
        <dbReference type="ARBA" id="ARBA00001946"/>
    </source>
</evidence>
<dbReference type="NCBIfam" id="TIGR00229">
    <property type="entry name" value="sensory_box"/>
    <property type="match status" value="2"/>
</dbReference>
<evidence type="ECO:0000259" key="4">
    <source>
        <dbReference type="PROSITE" id="PS50112"/>
    </source>
</evidence>
<dbReference type="PROSITE" id="PS50113">
    <property type="entry name" value="PAC"/>
    <property type="match status" value="2"/>
</dbReference>
<dbReference type="SMART" id="SM00052">
    <property type="entry name" value="EAL"/>
    <property type="match status" value="1"/>
</dbReference>
<feature type="transmembrane region" description="Helical" evidence="3">
    <location>
        <begin position="203"/>
        <end position="224"/>
    </location>
</feature>
<dbReference type="PROSITE" id="PS50883">
    <property type="entry name" value="EAL"/>
    <property type="match status" value="1"/>
</dbReference>
<evidence type="ECO:0000259" key="7">
    <source>
        <dbReference type="PROSITE" id="PS50887"/>
    </source>
</evidence>
<sequence length="990" mass="109110">MDDFTSQPLDMLPADIHGDALKPTSRQTDGRQIALRWGVGASAATLLLLPLIYGRPLPADMFLAVHSLLEVLAVTASLMVFAVLWSARQYRPHGSEMLLGATFLAAGLLDIGHLLSYAGMPELLTPNSPTKAIHFWLYGRTLTAAGLLLAALRAGRGQPAPAQMLPLLALLLVLCGFTLALLGERWLPVWFDADGGLSPYKIAVEYVLALAFATATALFAWRAYRNGAQHLAWLACGAWLQVLCTICVTLYQQPHDASNLLGHILKVLGCACIYRALVVRSIDEPYRRLAAERARLLESEARFRDNADAAPVAIWLADAQGARQWFNRTWLQFRGRTLAEETGDGWRSGVHPEDIARCSACLHESLTEGRPYRIEYRIRHRDGGWRWVLENGAPRSDEAGCCSGLIGSVVDIDQQKRTALELRLAASVFEHAREGVVITNAEGIILDANETYCAQTGYAREELLQQTPSLMRSGLHDETFYTALAAALARDGFWQGELWSRRKNGRRYAQLLAISAVRGDDGEISHYVGLSTDITELKNHQARLEHLARHDPLTQLANRTLFAERLQQGIGALQAGDGLLAVCYLDLDGFKPVNDRFGHAAGDRLLVEVACRLQESVGEHDTVARFGGDEFALLIGPHPNFATCEAVLKRILEHVAQVYTINVGDRVTMSASIGVTLFPDDDADADTLLRHADRAMYQAKQSGRNRYVLFDPESDRRKRSRQDLLGSVAGGLRRGEFCLYYQPKVDLTRGCVAGAEALIRWQHPERGLLLPGAFLPAIEGSELQLELGDWVMEQALHQIADWQRCGVTLSVSVNIHATHLLHPDFVERLANLIGRHGANRTPALEIEVLETAALHDLDQVARILEGCRAFGVEFALDDFGTGFSSLLYLRHLPVRTLKIDRSFVCDMLDDPEALAIVEGVIGLARAFRREVIAEGVESAAHGQRLLALGCHLVQGFGVARPMPAADLLDWIGSHYPHTQTDRARRCAGAH</sequence>
<feature type="transmembrane region" description="Helical" evidence="3">
    <location>
        <begin position="65"/>
        <end position="85"/>
    </location>
</feature>
<dbReference type="SMART" id="SM00091">
    <property type="entry name" value="PAS"/>
    <property type="match status" value="2"/>
</dbReference>
<keyword evidence="3" id="KW-0472">Membrane</keyword>
<reference evidence="8 9" key="1">
    <citation type="submission" date="2018-05" db="EMBL/GenBank/DDBJ databases">
        <title>Genomic Encyclopedia of Type Strains, Phase IV (KMG-IV): sequencing the most valuable type-strain genomes for metagenomic binning, comparative biology and taxonomic classification.</title>
        <authorList>
            <person name="Goeker M."/>
        </authorList>
    </citation>
    <scope>NUCLEOTIDE SEQUENCE [LARGE SCALE GENOMIC DNA]</scope>
    <source>
        <strain evidence="8 9">DSM 23606</strain>
    </source>
</reference>
<dbReference type="Gene3D" id="3.20.20.450">
    <property type="entry name" value="EAL domain"/>
    <property type="match status" value="1"/>
</dbReference>
<dbReference type="OrthoDB" id="9176779at2"/>
<dbReference type="Pfam" id="PF00563">
    <property type="entry name" value="EAL"/>
    <property type="match status" value="1"/>
</dbReference>
<proteinExistence type="predicted"/>
<keyword evidence="3" id="KW-1133">Transmembrane helix</keyword>
<dbReference type="PANTHER" id="PTHR44757:SF2">
    <property type="entry name" value="BIOFILM ARCHITECTURE MAINTENANCE PROTEIN MBAA"/>
    <property type="match status" value="1"/>
</dbReference>
<feature type="domain" description="GGDEF" evidence="7">
    <location>
        <begin position="578"/>
        <end position="712"/>
    </location>
</feature>
<evidence type="ECO:0000259" key="5">
    <source>
        <dbReference type="PROSITE" id="PS50113"/>
    </source>
</evidence>
<dbReference type="InterPro" id="IPR043128">
    <property type="entry name" value="Rev_trsase/Diguanyl_cyclase"/>
</dbReference>
<dbReference type="PANTHER" id="PTHR44757">
    <property type="entry name" value="DIGUANYLATE CYCLASE DGCP"/>
    <property type="match status" value="1"/>
</dbReference>
<dbReference type="Gene3D" id="3.30.450.20">
    <property type="entry name" value="PAS domain"/>
    <property type="match status" value="2"/>
</dbReference>
<dbReference type="Pfam" id="PF17159">
    <property type="entry name" value="MASE3"/>
    <property type="match status" value="1"/>
</dbReference>
<dbReference type="SUPFAM" id="SSF55785">
    <property type="entry name" value="PYP-like sensor domain (PAS domain)"/>
    <property type="match status" value="2"/>
</dbReference>
<feature type="domain" description="EAL" evidence="6">
    <location>
        <begin position="721"/>
        <end position="975"/>
    </location>
</feature>
<dbReference type="InterPro" id="IPR000160">
    <property type="entry name" value="GGDEF_dom"/>
</dbReference>
<dbReference type="InterPro" id="IPR000014">
    <property type="entry name" value="PAS"/>
</dbReference>
<dbReference type="CDD" id="cd00130">
    <property type="entry name" value="PAS"/>
    <property type="match status" value="2"/>
</dbReference>
<dbReference type="AlphaFoldDB" id="A0A317N1E2"/>
<keyword evidence="9" id="KW-1185">Reference proteome</keyword>
<dbReference type="InterPro" id="IPR052155">
    <property type="entry name" value="Biofilm_reg_signaling"/>
</dbReference>
<dbReference type="FunFam" id="3.30.450.20:FF:000099">
    <property type="entry name" value="Sensory box sensor histidine kinase"/>
    <property type="match status" value="1"/>
</dbReference>
<dbReference type="SUPFAM" id="SSF55073">
    <property type="entry name" value="Nucleotide cyclase"/>
    <property type="match status" value="1"/>
</dbReference>
<evidence type="ECO:0000313" key="9">
    <source>
        <dbReference type="Proteomes" id="UP000246569"/>
    </source>
</evidence>
<name>A0A317N1E2_9GAMM</name>
<dbReference type="Pfam" id="PF08447">
    <property type="entry name" value="PAS_3"/>
    <property type="match status" value="1"/>
</dbReference>
<dbReference type="InterPro" id="IPR001633">
    <property type="entry name" value="EAL_dom"/>
</dbReference>
<dbReference type="FunFam" id="3.30.70.270:FF:000001">
    <property type="entry name" value="Diguanylate cyclase domain protein"/>
    <property type="match status" value="1"/>
</dbReference>
<dbReference type="InterPro" id="IPR035919">
    <property type="entry name" value="EAL_sf"/>
</dbReference>
<comment type="caution">
    <text evidence="8">The sequence shown here is derived from an EMBL/GenBank/DDBJ whole genome shotgun (WGS) entry which is preliminary data.</text>
</comment>
<dbReference type="CDD" id="cd01948">
    <property type="entry name" value="EAL"/>
    <property type="match status" value="1"/>
</dbReference>